<evidence type="ECO:0000313" key="2">
    <source>
        <dbReference type="Proteomes" id="UP000250321"/>
    </source>
</evidence>
<reference evidence="1 2" key="1">
    <citation type="submission" date="2018-02" db="EMBL/GenBank/DDBJ databases">
        <title>Draft genome of wild Prunus yedoensis var. nudiflora.</title>
        <authorList>
            <person name="Baek S."/>
            <person name="Kim J.-H."/>
            <person name="Choi K."/>
            <person name="Kim G.-B."/>
            <person name="Cho A."/>
            <person name="Jang H."/>
            <person name="Shin C.-H."/>
            <person name="Yu H.-J."/>
            <person name="Mun J.-H."/>
        </authorList>
    </citation>
    <scope>NUCLEOTIDE SEQUENCE [LARGE SCALE GENOMIC DNA]</scope>
    <source>
        <strain evidence="2">cv. Jeju island</strain>
        <tissue evidence="1">Leaf</tissue>
    </source>
</reference>
<dbReference type="EMBL" id="PJQY01000071">
    <property type="protein sequence ID" value="PQQ19326.1"/>
    <property type="molecule type" value="Genomic_DNA"/>
</dbReference>
<name>A0A315AYL7_PRUYE</name>
<evidence type="ECO:0000313" key="1">
    <source>
        <dbReference type="EMBL" id="PQQ19326.1"/>
    </source>
</evidence>
<comment type="caution">
    <text evidence="1">The sequence shown here is derived from an EMBL/GenBank/DDBJ whole genome shotgun (WGS) entry which is preliminary data.</text>
</comment>
<dbReference type="AlphaFoldDB" id="A0A315AYL7"/>
<dbReference type="Proteomes" id="UP000250321">
    <property type="component" value="Unassembled WGS sequence"/>
</dbReference>
<keyword evidence="2" id="KW-1185">Reference proteome</keyword>
<organism evidence="1 2">
    <name type="scientific">Prunus yedoensis var. nudiflora</name>
    <dbReference type="NCBI Taxonomy" id="2094558"/>
    <lineage>
        <taxon>Eukaryota</taxon>
        <taxon>Viridiplantae</taxon>
        <taxon>Streptophyta</taxon>
        <taxon>Embryophyta</taxon>
        <taxon>Tracheophyta</taxon>
        <taxon>Spermatophyta</taxon>
        <taxon>Magnoliopsida</taxon>
        <taxon>eudicotyledons</taxon>
        <taxon>Gunneridae</taxon>
        <taxon>Pentapetalae</taxon>
        <taxon>rosids</taxon>
        <taxon>fabids</taxon>
        <taxon>Rosales</taxon>
        <taxon>Rosaceae</taxon>
        <taxon>Amygdaloideae</taxon>
        <taxon>Amygdaleae</taxon>
        <taxon>Prunus</taxon>
    </lineage>
</organism>
<sequence>MDLVVVPKANIIRIKPAQVLALGLKAKPPTNVGKLPVRWLLGTNSKCKSSRNQWILARKGERHLLNQQAHLLPFLPQVWPWKGGRKMRRRMGEKRELLSEATAGRDLEHPKSLILWDRAELALPP</sequence>
<proteinExistence type="predicted"/>
<accession>A0A315AYL7</accession>
<gene>
    <name evidence="1" type="ORF">Pyn_12395</name>
</gene>
<protein>
    <submittedName>
        <fullName evidence="1">Uncharacterized protein</fullName>
    </submittedName>
</protein>